<keyword evidence="2" id="KW-1185">Reference proteome</keyword>
<sequence length="143" mass="16405">MPDEKNSKDDLINWVIDIKALQTPDWIGLPNNAEKVLLAERGQEFIRKMIKMSNDELAYETKNSTPSSWTAFKEVQRKAGSISSAEAAFQEKRGRPKSTTPKIGEILKLHHNNDARYSISQIARMTGVSRRFKFKKKSFIHQL</sequence>
<proteinExistence type="predicted"/>
<name>A0ABD2LY77_9BILA</name>
<reference evidence="1 2" key="1">
    <citation type="submission" date="2024-10" db="EMBL/GenBank/DDBJ databases">
        <authorList>
            <person name="Kim D."/>
        </authorList>
    </citation>
    <scope>NUCLEOTIDE SEQUENCE [LARGE SCALE GENOMIC DNA]</scope>
    <source>
        <strain evidence="1">BH-2024</strain>
    </source>
</reference>
<dbReference type="EMBL" id="JBICBT010000255">
    <property type="protein sequence ID" value="KAL3119214.1"/>
    <property type="molecule type" value="Genomic_DNA"/>
</dbReference>
<dbReference type="AlphaFoldDB" id="A0ABD2LY77"/>
<comment type="caution">
    <text evidence="1">The sequence shown here is derived from an EMBL/GenBank/DDBJ whole genome shotgun (WGS) entry which is preliminary data.</text>
</comment>
<evidence type="ECO:0000313" key="1">
    <source>
        <dbReference type="EMBL" id="KAL3119214.1"/>
    </source>
</evidence>
<protein>
    <submittedName>
        <fullName evidence="1">Uncharacterized protein</fullName>
    </submittedName>
</protein>
<gene>
    <name evidence="1" type="ORF">niasHT_003501</name>
</gene>
<organism evidence="1 2">
    <name type="scientific">Heterodera trifolii</name>
    <dbReference type="NCBI Taxonomy" id="157864"/>
    <lineage>
        <taxon>Eukaryota</taxon>
        <taxon>Metazoa</taxon>
        <taxon>Ecdysozoa</taxon>
        <taxon>Nematoda</taxon>
        <taxon>Chromadorea</taxon>
        <taxon>Rhabditida</taxon>
        <taxon>Tylenchina</taxon>
        <taxon>Tylenchomorpha</taxon>
        <taxon>Tylenchoidea</taxon>
        <taxon>Heteroderidae</taxon>
        <taxon>Heteroderinae</taxon>
        <taxon>Heterodera</taxon>
    </lineage>
</organism>
<dbReference type="Proteomes" id="UP001620626">
    <property type="component" value="Unassembled WGS sequence"/>
</dbReference>
<accession>A0ABD2LY77</accession>
<evidence type="ECO:0000313" key="2">
    <source>
        <dbReference type="Proteomes" id="UP001620626"/>
    </source>
</evidence>